<keyword evidence="3 9" id="KW-0808">Transferase</keyword>
<keyword evidence="11" id="KW-1185">Reference proteome</keyword>
<evidence type="ECO:0000256" key="7">
    <source>
        <dbReference type="ARBA" id="ARBA00023136"/>
    </source>
</evidence>
<organism evidence="10 11">
    <name type="scientific">Armadillidium nasatum</name>
    <dbReference type="NCBI Taxonomy" id="96803"/>
    <lineage>
        <taxon>Eukaryota</taxon>
        <taxon>Metazoa</taxon>
        <taxon>Ecdysozoa</taxon>
        <taxon>Arthropoda</taxon>
        <taxon>Crustacea</taxon>
        <taxon>Multicrustacea</taxon>
        <taxon>Malacostraca</taxon>
        <taxon>Eumalacostraca</taxon>
        <taxon>Peracarida</taxon>
        <taxon>Isopoda</taxon>
        <taxon>Oniscidea</taxon>
        <taxon>Crinocheta</taxon>
        <taxon>Armadillidiidae</taxon>
        <taxon>Armadillidium</taxon>
    </lineage>
</organism>
<dbReference type="Proteomes" id="UP000326759">
    <property type="component" value="Unassembled WGS sequence"/>
</dbReference>
<evidence type="ECO:0000256" key="1">
    <source>
        <dbReference type="ARBA" id="ARBA00004323"/>
    </source>
</evidence>
<dbReference type="AlphaFoldDB" id="A0A5N5T0N4"/>
<evidence type="ECO:0000256" key="5">
    <source>
        <dbReference type="ARBA" id="ARBA00022989"/>
    </source>
</evidence>
<accession>A0A5N5T0N4</accession>
<dbReference type="PANTHER" id="PTHR12137">
    <property type="entry name" value="CARBOHYDRATE SULFOTRANSFERASE"/>
    <property type="match status" value="1"/>
</dbReference>
<proteinExistence type="inferred from homology"/>
<comment type="similarity">
    <text evidence="2 9">Belongs to the sulfotransferase 2 family.</text>
</comment>
<keyword evidence="7" id="KW-0472">Membrane</keyword>
<evidence type="ECO:0000256" key="6">
    <source>
        <dbReference type="ARBA" id="ARBA00023034"/>
    </source>
</evidence>
<dbReference type="EMBL" id="SEYY01016818">
    <property type="protein sequence ID" value="KAB7499755.1"/>
    <property type="molecule type" value="Genomic_DNA"/>
</dbReference>
<dbReference type="OrthoDB" id="2019940at2759"/>
<comment type="subcellular location">
    <subcellularLocation>
        <location evidence="1 9">Golgi apparatus membrane</location>
        <topology evidence="1 9">Single-pass type II membrane protein</topology>
    </subcellularLocation>
</comment>
<gene>
    <name evidence="10" type="ORF">Anas_14603</name>
</gene>
<name>A0A5N5T0N4_9CRUS</name>
<comment type="caution">
    <text evidence="10">The sequence shown here is derived from an EMBL/GenBank/DDBJ whole genome shotgun (WGS) entry which is preliminary data.</text>
</comment>
<dbReference type="Pfam" id="PF03567">
    <property type="entry name" value="Sulfotransfer_2"/>
    <property type="match status" value="1"/>
</dbReference>
<dbReference type="EC" id="2.8.2.-" evidence="9"/>
<keyword evidence="4" id="KW-0812">Transmembrane</keyword>
<evidence type="ECO:0000256" key="2">
    <source>
        <dbReference type="ARBA" id="ARBA00006339"/>
    </source>
</evidence>
<keyword evidence="6 9" id="KW-0333">Golgi apparatus</keyword>
<keyword evidence="9" id="KW-0119">Carbohydrate metabolism</keyword>
<reference evidence="10 11" key="1">
    <citation type="journal article" date="2019" name="PLoS Biol.">
        <title>Sex chromosomes control vertical transmission of feminizing Wolbachia symbionts in an isopod.</title>
        <authorList>
            <person name="Becking T."/>
            <person name="Chebbi M.A."/>
            <person name="Giraud I."/>
            <person name="Moumen B."/>
            <person name="Laverre T."/>
            <person name="Caubet Y."/>
            <person name="Peccoud J."/>
            <person name="Gilbert C."/>
            <person name="Cordaux R."/>
        </authorList>
    </citation>
    <scope>NUCLEOTIDE SEQUENCE [LARGE SCALE GENOMIC DNA]</scope>
    <source>
        <strain evidence="10">ANa2</strain>
        <tissue evidence="10">Whole body excluding digestive tract and cuticle</tissue>
    </source>
</reference>
<dbReference type="GO" id="GO:0016051">
    <property type="term" value="P:carbohydrate biosynthetic process"/>
    <property type="evidence" value="ECO:0007669"/>
    <property type="project" value="InterPro"/>
</dbReference>
<evidence type="ECO:0000313" key="10">
    <source>
        <dbReference type="EMBL" id="KAB7499755.1"/>
    </source>
</evidence>
<dbReference type="GO" id="GO:0008146">
    <property type="term" value="F:sulfotransferase activity"/>
    <property type="evidence" value="ECO:0007669"/>
    <property type="project" value="InterPro"/>
</dbReference>
<dbReference type="GO" id="GO:0000139">
    <property type="term" value="C:Golgi membrane"/>
    <property type="evidence" value="ECO:0007669"/>
    <property type="project" value="UniProtKB-SubCell"/>
</dbReference>
<dbReference type="PANTHER" id="PTHR12137:SF54">
    <property type="entry name" value="CARBOHYDRATE SULFOTRANSFERASE"/>
    <property type="match status" value="1"/>
</dbReference>
<evidence type="ECO:0000256" key="9">
    <source>
        <dbReference type="RuleBase" id="RU364020"/>
    </source>
</evidence>
<evidence type="ECO:0000313" key="11">
    <source>
        <dbReference type="Proteomes" id="UP000326759"/>
    </source>
</evidence>
<evidence type="ECO:0000256" key="8">
    <source>
        <dbReference type="ARBA" id="ARBA00023180"/>
    </source>
</evidence>
<dbReference type="InterPro" id="IPR018011">
    <property type="entry name" value="Carb_sulfotrans_8-10"/>
</dbReference>
<protein>
    <recommendedName>
        <fullName evidence="9">Carbohydrate sulfotransferase</fullName>
        <ecNumber evidence="9">2.8.2.-</ecNumber>
    </recommendedName>
</protein>
<sequence>MFYNKYYRPVTWKVFKKLRSSLLSFLIVRHPFERLVSAFESKLIRIANNHDREYFYNVDKYDEHWRPISNLCHICSRDFDFVIKYENFHREFESLIQYFKEFGRLPKEFKIGWINKAKNTFKYKGRDASEIYTQVSKSSNIVIGISILIAVVMKISNA</sequence>
<evidence type="ECO:0000256" key="4">
    <source>
        <dbReference type="ARBA" id="ARBA00022692"/>
    </source>
</evidence>
<dbReference type="InterPro" id="IPR005331">
    <property type="entry name" value="Sulfotransferase"/>
</dbReference>
<keyword evidence="5" id="KW-1133">Transmembrane helix</keyword>
<evidence type="ECO:0000256" key="3">
    <source>
        <dbReference type="ARBA" id="ARBA00022679"/>
    </source>
</evidence>
<keyword evidence="9" id="KW-0735">Signal-anchor</keyword>
<keyword evidence="8 9" id="KW-0325">Glycoprotein</keyword>